<evidence type="ECO:0000313" key="4">
    <source>
        <dbReference type="Proteomes" id="UP000179627"/>
    </source>
</evidence>
<keyword evidence="3" id="KW-0223">Dioxygenase</keyword>
<feature type="binding site" evidence="2">
    <location>
        <position position="147"/>
    </location>
    <ligand>
        <name>Fe cation</name>
        <dbReference type="ChEBI" id="CHEBI:24875"/>
        <note>catalytic</note>
    </ligand>
</feature>
<dbReference type="Gene3D" id="2.60.120.10">
    <property type="entry name" value="Jelly Rolls"/>
    <property type="match status" value="1"/>
</dbReference>
<dbReference type="GO" id="GO:0016702">
    <property type="term" value="F:oxidoreductase activity, acting on single donors with incorporation of molecular oxygen, incorporation of two atoms of oxygen"/>
    <property type="evidence" value="ECO:0007669"/>
    <property type="project" value="InterPro"/>
</dbReference>
<keyword evidence="3" id="KW-0560">Oxidoreductase</keyword>
<dbReference type="OrthoDB" id="4217976at2"/>
<dbReference type="CDD" id="cd10548">
    <property type="entry name" value="cupin_CDO"/>
    <property type="match status" value="1"/>
</dbReference>
<dbReference type="SUPFAM" id="SSF51182">
    <property type="entry name" value="RmlC-like cupins"/>
    <property type="match status" value="1"/>
</dbReference>
<accession>A0A1S1R437</accession>
<dbReference type="InterPro" id="IPR014710">
    <property type="entry name" value="RmlC-like_jellyroll"/>
</dbReference>
<comment type="similarity">
    <text evidence="1">Belongs to the cysteine dioxygenase family.</text>
</comment>
<evidence type="ECO:0000313" key="3">
    <source>
        <dbReference type="EMBL" id="OHV39494.1"/>
    </source>
</evidence>
<feature type="binding site" evidence="2">
    <location>
        <position position="194"/>
    </location>
    <ligand>
        <name>Fe cation</name>
        <dbReference type="ChEBI" id="CHEBI:24875"/>
        <note>catalytic</note>
    </ligand>
</feature>
<evidence type="ECO:0000256" key="1">
    <source>
        <dbReference type="ARBA" id="ARBA00006622"/>
    </source>
</evidence>
<dbReference type="GO" id="GO:0005506">
    <property type="term" value="F:iron ion binding"/>
    <property type="evidence" value="ECO:0007669"/>
    <property type="project" value="InterPro"/>
</dbReference>
<sequence>MPPRRVLLWSVAVVAMFEGASMPLIHPALIHPALVASTPVPPPARVPALAAGGVQTPGQPPVSPISSMRPSSSVSPLVPERFLADETRQLSLPDLRELVAGLAAAEYAWRPLVRHDPRQRWYIRLVLSGVVEVWLIGWYPGQQTEIHDHGGALGALAVAEGIVDEDECGPDWAVTRTRRHRAGSHPGFGADHVHRVVNRGPGTATTIHAYSPPELPLRYRPADDRQPGRSVPATPPAVALGQALTAGAGV</sequence>
<protein>
    <submittedName>
        <fullName evidence="3">Cysteine dioxygenase</fullName>
    </submittedName>
</protein>
<keyword evidence="2" id="KW-0408">Iron</keyword>
<keyword evidence="4" id="KW-1185">Reference proteome</keyword>
<organism evidence="3 4">
    <name type="scientific">Parafrankia colletiae</name>
    <dbReference type="NCBI Taxonomy" id="573497"/>
    <lineage>
        <taxon>Bacteria</taxon>
        <taxon>Bacillati</taxon>
        <taxon>Actinomycetota</taxon>
        <taxon>Actinomycetes</taxon>
        <taxon>Frankiales</taxon>
        <taxon>Frankiaceae</taxon>
        <taxon>Parafrankia</taxon>
    </lineage>
</organism>
<gene>
    <name evidence="3" type="ORF">CC117_14945</name>
</gene>
<proteinExistence type="inferred from homology"/>
<dbReference type="InterPro" id="IPR011051">
    <property type="entry name" value="RmlC_Cupin_sf"/>
</dbReference>
<name>A0A1S1R437_9ACTN</name>
<dbReference type="AlphaFoldDB" id="A0A1S1R437"/>
<dbReference type="InterPro" id="IPR010300">
    <property type="entry name" value="CDO_1"/>
</dbReference>
<evidence type="ECO:0000256" key="2">
    <source>
        <dbReference type="PIRSR" id="PIRSR610300-51"/>
    </source>
</evidence>
<dbReference type="Pfam" id="PF05995">
    <property type="entry name" value="CDO_I"/>
    <property type="match status" value="1"/>
</dbReference>
<dbReference type="Proteomes" id="UP000179627">
    <property type="component" value="Unassembled WGS sequence"/>
</dbReference>
<keyword evidence="2" id="KW-0479">Metal-binding</keyword>
<reference evidence="4" key="1">
    <citation type="submission" date="2016-07" db="EMBL/GenBank/DDBJ databases">
        <title>Sequence Frankia sp. strain CcI1.17.</title>
        <authorList>
            <person name="Ghodhbane-Gtari F."/>
            <person name="Swanson E."/>
            <person name="Gueddou A."/>
            <person name="Morris K."/>
            <person name="Hezbri K."/>
            <person name="Ktari A."/>
            <person name="Nouioui I."/>
            <person name="Abebe-Akele F."/>
            <person name="Simpson S."/>
            <person name="Thomas K."/>
            <person name="Gtari M."/>
            <person name="Tisa L.S."/>
            <person name="Hurst S."/>
        </authorList>
    </citation>
    <scope>NUCLEOTIDE SEQUENCE [LARGE SCALE GENOMIC DNA]</scope>
    <source>
        <strain evidence="4">Cc1.17</strain>
    </source>
</reference>
<feature type="binding site" evidence="2">
    <location>
        <position position="149"/>
    </location>
    <ligand>
        <name>Fe cation</name>
        <dbReference type="ChEBI" id="CHEBI:24875"/>
        <note>catalytic</note>
    </ligand>
</feature>
<dbReference type="EMBL" id="MBLM01000102">
    <property type="protein sequence ID" value="OHV39494.1"/>
    <property type="molecule type" value="Genomic_DNA"/>
</dbReference>
<comment type="caution">
    <text evidence="3">The sequence shown here is derived from an EMBL/GenBank/DDBJ whole genome shotgun (WGS) entry which is preliminary data.</text>
</comment>